<dbReference type="InterPro" id="IPR011867">
    <property type="entry name" value="ModB_ABC"/>
</dbReference>
<comment type="function">
    <text evidence="11">Part of the binding-protein-dependent transport system for molybdenum; probably responsible for the translocation of the substrate across the membrane.</text>
</comment>
<keyword evidence="4 11" id="KW-0500">Molybdenum</keyword>
<feature type="transmembrane region" description="Helical" evidence="10">
    <location>
        <begin position="125"/>
        <end position="143"/>
    </location>
</feature>
<keyword evidence="6 10" id="KW-1133">Transmembrane helix</keyword>
<dbReference type="KEGG" id="bsol:FSW04_17515"/>
<dbReference type="PANTHER" id="PTHR30406">
    <property type="entry name" value="SULFATE TRANSPORT SYSTEM PERMEASE PROTEIN"/>
    <property type="match status" value="1"/>
</dbReference>
<evidence type="ECO:0000313" key="13">
    <source>
        <dbReference type="EMBL" id="QEC49198.1"/>
    </source>
</evidence>
<dbReference type="Proteomes" id="UP000321805">
    <property type="component" value="Chromosome"/>
</dbReference>
<dbReference type="PROSITE" id="PS50928">
    <property type="entry name" value="ABC_TM1"/>
    <property type="match status" value="1"/>
</dbReference>
<feature type="transmembrane region" description="Helical" evidence="10">
    <location>
        <begin position="55"/>
        <end position="74"/>
    </location>
</feature>
<protein>
    <recommendedName>
        <fullName evidence="11">Molybdenum transport system permease</fullName>
    </recommendedName>
</protein>
<dbReference type="InterPro" id="IPR000515">
    <property type="entry name" value="MetI-like"/>
</dbReference>
<dbReference type="CDD" id="cd06261">
    <property type="entry name" value="TM_PBP2"/>
    <property type="match status" value="1"/>
</dbReference>
<dbReference type="EMBL" id="CP042430">
    <property type="protein sequence ID" value="QEC49198.1"/>
    <property type="molecule type" value="Genomic_DNA"/>
</dbReference>
<keyword evidence="14" id="KW-1185">Reference proteome</keyword>
<dbReference type="NCBIfam" id="TIGR02141">
    <property type="entry name" value="modB_ABC"/>
    <property type="match status" value="1"/>
</dbReference>
<evidence type="ECO:0000256" key="4">
    <source>
        <dbReference type="ARBA" id="ARBA00022505"/>
    </source>
</evidence>
<evidence type="ECO:0000256" key="7">
    <source>
        <dbReference type="ARBA" id="ARBA00023032"/>
    </source>
</evidence>
<evidence type="ECO:0000256" key="10">
    <source>
        <dbReference type="RuleBase" id="RU363032"/>
    </source>
</evidence>
<dbReference type="Pfam" id="PF00528">
    <property type="entry name" value="BPD_transp_1"/>
    <property type="match status" value="1"/>
</dbReference>
<dbReference type="InterPro" id="IPR035906">
    <property type="entry name" value="MetI-like_sf"/>
</dbReference>
<dbReference type="OrthoDB" id="9774448at2"/>
<dbReference type="RefSeq" id="WP_146921561.1">
    <property type="nucleotide sequence ID" value="NZ_CP042430.1"/>
</dbReference>
<proteinExistence type="inferred from homology"/>
<dbReference type="GO" id="GO:0005886">
    <property type="term" value="C:plasma membrane"/>
    <property type="evidence" value="ECO:0007669"/>
    <property type="project" value="UniProtKB-SubCell"/>
</dbReference>
<evidence type="ECO:0000256" key="2">
    <source>
        <dbReference type="ARBA" id="ARBA00011779"/>
    </source>
</evidence>
<comment type="subunit">
    <text evidence="2">The complex is composed of two ATP-binding proteins (CysA), two transmembrane proteins (CysT and CysW) and a solute-binding protein (CysP).</text>
</comment>
<evidence type="ECO:0000256" key="1">
    <source>
        <dbReference type="ARBA" id="ARBA00004141"/>
    </source>
</evidence>
<dbReference type="AlphaFoldDB" id="A0A5B8U8T5"/>
<evidence type="ECO:0000256" key="8">
    <source>
        <dbReference type="ARBA" id="ARBA00023136"/>
    </source>
</evidence>
<keyword evidence="3 10" id="KW-0813">Transport</keyword>
<organism evidence="13 14">
    <name type="scientific">Baekduia soli</name>
    <dbReference type="NCBI Taxonomy" id="496014"/>
    <lineage>
        <taxon>Bacteria</taxon>
        <taxon>Bacillati</taxon>
        <taxon>Actinomycetota</taxon>
        <taxon>Thermoleophilia</taxon>
        <taxon>Solirubrobacterales</taxon>
        <taxon>Baekduiaceae</taxon>
        <taxon>Baekduia</taxon>
    </lineage>
</organism>
<keyword evidence="7" id="KW-0764">Sulfate transport</keyword>
<evidence type="ECO:0000256" key="6">
    <source>
        <dbReference type="ARBA" id="ARBA00022989"/>
    </source>
</evidence>
<evidence type="ECO:0000256" key="5">
    <source>
        <dbReference type="ARBA" id="ARBA00022692"/>
    </source>
</evidence>
<evidence type="ECO:0000313" key="14">
    <source>
        <dbReference type="Proteomes" id="UP000321805"/>
    </source>
</evidence>
<evidence type="ECO:0000256" key="11">
    <source>
        <dbReference type="RuleBase" id="RU365097"/>
    </source>
</evidence>
<comment type="function">
    <text evidence="9">Part of the ABC transporter complex CysAWTP (TC 3.A.1.6.1) involved in sulfate/thiosulfate import. Probably responsible for the translocation of the substrate across the membrane.</text>
</comment>
<feature type="transmembrane region" description="Helical" evidence="10">
    <location>
        <begin position="81"/>
        <end position="105"/>
    </location>
</feature>
<dbReference type="SUPFAM" id="SSF161098">
    <property type="entry name" value="MetI-like"/>
    <property type="match status" value="1"/>
</dbReference>
<comment type="subcellular location">
    <subcellularLocation>
        <location evidence="10">Cell membrane</location>
        <topology evidence="10">Multi-pass membrane protein</topology>
    </subcellularLocation>
    <subcellularLocation>
        <location evidence="1">Membrane</location>
        <topology evidence="1">Multi-pass membrane protein</topology>
    </subcellularLocation>
</comment>
<dbReference type="InterPro" id="IPR005667">
    <property type="entry name" value="Sulph_transpt2"/>
</dbReference>
<keyword evidence="11" id="KW-1003">Cell membrane</keyword>
<reference evidence="13 14" key="1">
    <citation type="journal article" date="2018" name="J. Microbiol.">
        <title>Baekduia soli gen. nov., sp. nov., a novel bacterium isolated from the soil of Baekdu Mountain and proposal of a novel family name, Baekduiaceae fam. nov.</title>
        <authorList>
            <person name="An D.S."/>
            <person name="Siddiqi M.Z."/>
            <person name="Kim K.H."/>
            <person name="Yu H.S."/>
            <person name="Im W.T."/>
        </authorList>
    </citation>
    <scope>NUCLEOTIDE SEQUENCE [LARGE SCALE GENOMIC DNA]</scope>
    <source>
        <strain evidence="13 14">BR7-21</strain>
    </source>
</reference>
<sequence>MTRRAGTALALGVVVAFLVVPVAALLVEAPLGRLPSLLGTRVVRDAIWVTVRANLAANALVLGFGTPAAWLLATRRFPGRALVLTLCELPLVLPPAVAGIALLSAYAQGGLFGDALQRAGVVLPFGPWAVVLAVAFVASPFYLRQAVAAFEAVDGDLTDVARTLGASRTRTFWRVVLPLASGGLVAGWVLAFARGVGEFGATIIFAGNVQGRTTTLTLAVYQELDSNLDVAVAMGVLLVALSAGVLLSYKLLETWRSSTSTSRVSFAPSPSS</sequence>
<name>A0A5B8U8T5_9ACTN</name>
<dbReference type="GO" id="GO:0015098">
    <property type="term" value="F:molybdate ion transmembrane transporter activity"/>
    <property type="evidence" value="ECO:0007669"/>
    <property type="project" value="UniProtKB-UniRule"/>
</dbReference>
<evidence type="ECO:0000256" key="3">
    <source>
        <dbReference type="ARBA" id="ARBA00022448"/>
    </source>
</evidence>
<keyword evidence="5 10" id="KW-0812">Transmembrane</keyword>
<feature type="transmembrane region" description="Helical" evidence="10">
    <location>
        <begin position="172"/>
        <end position="193"/>
    </location>
</feature>
<comment type="similarity">
    <text evidence="11">Belongs to the binding-protein-dependent transport system permease family. CysTW subfamily.</text>
</comment>
<feature type="domain" description="ABC transmembrane type-1" evidence="12">
    <location>
        <begin position="47"/>
        <end position="249"/>
    </location>
</feature>
<gene>
    <name evidence="13" type="primary">modB</name>
    <name evidence="13" type="ORF">FSW04_17515</name>
</gene>
<keyword evidence="8 10" id="KW-0472">Membrane</keyword>
<evidence type="ECO:0000256" key="9">
    <source>
        <dbReference type="ARBA" id="ARBA00025323"/>
    </source>
</evidence>
<accession>A0A5B8U8T5</accession>
<dbReference type="GO" id="GO:0015419">
    <property type="term" value="F:ABC-type sulfate transporter activity"/>
    <property type="evidence" value="ECO:0007669"/>
    <property type="project" value="InterPro"/>
</dbReference>
<evidence type="ECO:0000259" key="12">
    <source>
        <dbReference type="PROSITE" id="PS50928"/>
    </source>
</evidence>
<dbReference type="Gene3D" id="1.10.3720.10">
    <property type="entry name" value="MetI-like"/>
    <property type="match status" value="1"/>
</dbReference>
<feature type="transmembrane region" description="Helical" evidence="10">
    <location>
        <begin position="230"/>
        <end position="252"/>
    </location>
</feature>
<dbReference type="PANTHER" id="PTHR30406:SF8">
    <property type="entry name" value="SULFATE TRANSPORT SYSTEM PERMEASE PROTEIN CYST"/>
    <property type="match status" value="1"/>
</dbReference>